<dbReference type="Proteomes" id="UP001165122">
    <property type="component" value="Unassembled WGS sequence"/>
</dbReference>
<protein>
    <submittedName>
        <fullName evidence="2">Uncharacterized protein</fullName>
    </submittedName>
</protein>
<comment type="caution">
    <text evidence="2">The sequence shown here is derived from an EMBL/GenBank/DDBJ whole genome shotgun (WGS) entry which is preliminary data.</text>
</comment>
<gene>
    <name evidence="2" type="ORF">TrLO_g9486</name>
</gene>
<dbReference type="EMBL" id="BRXW01000903">
    <property type="protein sequence ID" value="GMH78633.1"/>
    <property type="molecule type" value="Genomic_DNA"/>
</dbReference>
<proteinExistence type="predicted"/>
<evidence type="ECO:0000313" key="3">
    <source>
        <dbReference type="Proteomes" id="UP001165122"/>
    </source>
</evidence>
<keyword evidence="3" id="KW-1185">Reference proteome</keyword>
<accession>A0A9W7EH21</accession>
<evidence type="ECO:0000256" key="1">
    <source>
        <dbReference type="SAM" id="MobiDB-lite"/>
    </source>
</evidence>
<name>A0A9W7EH21_9STRA</name>
<organism evidence="2 3">
    <name type="scientific">Triparma laevis f. longispina</name>
    <dbReference type="NCBI Taxonomy" id="1714387"/>
    <lineage>
        <taxon>Eukaryota</taxon>
        <taxon>Sar</taxon>
        <taxon>Stramenopiles</taxon>
        <taxon>Ochrophyta</taxon>
        <taxon>Bolidophyceae</taxon>
        <taxon>Parmales</taxon>
        <taxon>Triparmaceae</taxon>
        <taxon>Triparma</taxon>
    </lineage>
</organism>
<sequence length="380" mass="41845">MSGHSIPPTYIKSTSPYSLTFLPAPSNANAPLPSSTPLLIKLSGLLNNYPPSHPAIIKLIEQCRLASSSSTSIPSSIPSSTSDSKKLRTMSLLDKVISGPPPSDQQHEQHSLEAKPTASLNIREDVSLHDLSSLLLTAPPIYKPLVNFIINLHVNVSSQDRSRISSQWSEFKNHSTFYNQPSLVSQWSSVLKGSINWNSPSKIIKQLKMPQPLESEIQVTPNLPDFYKNGVQINSKFDLNLSLKATKNNITEKFNVNVVDCTDQNEEKVVGKVENVSFGYLGTTDMLLWCTGFPTSGLKTLKFRIQSTHNILLPVSSPPFTLTCSPQENLGNRNNSKCEECEGDGEGILYCCDGCVGSWCKKCVKEDPGEGSWRCEKCML</sequence>
<feature type="region of interest" description="Disordered" evidence="1">
    <location>
        <begin position="95"/>
        <end position="114"/>
    </location>
</feature>
<dbReference type="AlphaFoldDB" id="A0A9W7EH21"/>
<dbReference type="OrthoDB" id="10403088at2759"/>
<evidence type="ECO:0000313" key="2">
    <source>
        <dbReference type="EMBL" id="GMH78633.1"/>
    </source>
</evidence>
<reference evidence="3" key="1">
    <citation type="journal article" date="2023" name="Commun. Biol.">
        <title>Genome analysis of Parmales, the sister group of diatoms, reveals the evolutionary specialization of diatoms from phago-mixotrophs to photoautotrophs.</title>
        <authorList>
            <person name="Ban H."/>
            <person name="Sato S."/>
            <person name="Yoshikawa S."/>
            <person name="Yamada K."/>
            <person name="Nakamura Y."/>
            <person name="Ichinomiya M."/>
            <person name="Sato N."/>
            <person name="Blanc-Mathieu R."/>
            <person name="Endo H."/>
            <person name="Kuwata A."/>
            <person name="Ogata H."/>
        </authorList>
    </citation>
    <scope>NUCLEOTIDE SEQUENCE [LARGE SCALE GENOMIC DNA]</scope>
    <source>
        <strain evidence="3">NIES 3700</strain>
    </source>
</reference>